<protein>
    <submittedName>
        <fullName evidence="4">Nucleotidyltransferase/DNA polymerase involved in DNA repair-like protein</fullName>
    </submittedName>
</protein>
<dbReference type="PANTHER" id="PTHR35369:SF2">
    <property type="entry name" value="BLR3025 PROTEIN"/>
    <property type="match status" value="1"/>
</dbReference>
<dbReference type="InterPro" id="IPR050356">
    <property type="entry name" value="SulA_CellDiv_inhibitor"/>
</dbReference>
<sequence>MPFACIYVSNFPVAAALRAEPELQSHPVAMVEGRPPLETIRAVNEKASRMGIAPGMTKPQAELCAELALRPRLPLQESATHAALLDCAQSFSPCVEDTACDTVLLDLTGLESLFGSLPEISRAISNRAAALGLAVNVATASNPDAALLAARGISGVTVIPAGKEVEWLGTLPVEVLFAERLEGDQKKEADRLLETLDRWGIRNLRALAALPEIALSERLGQEGLRLQQLARGAASRTLVPVEVPLAFEEAIELEYPIVLLEPLAFLLNRLLEQLCARLATRALATQELRLTLELEKAPGFNQPSAINHQQVFLQSAIENRQSKICFARTLHLPLPMLDAKIFLKLLQLDLNAHPPGAPIVKIHLAAEPSRLRSAQGGLFLPPSPEPEKLELTLARITGIVGGNKVGALELLDTHRPEGFRMQRFVAETTKKKEHEETHAAEEQSAVTALRRFRPPLRANVILENGQPARLVCPKKKEIQGHVLWKAGPWRFSGDWWEREAWSRNEWDVALQNNALQNGETVALYRLVHDLLGGGWFVEGTYD</sequence>
<keyword evidence="4" id="KW-0808">Transferase</keyword>
<organism evidence="4 5">
    <name type="scientific">Candidatus Sulfotelmatobacter kueseliae</name>
    <dbReference type="NCBI Taxonomy" id="2042962"/>
    <lineage>
        <taxon>Bacteria</taxon>
        <taxon>Pseudomonadati</taxon>
        <taxon>Acidobacteriota</taxon>
        <taxon>Terriglobia</taxon>
        <taxon>Terriglobales</taxon>
        <taxon>Candidatus Korobacteraceae</taxon>
        <taxon>Candidatus Sulfotelmatobacter</taxon>
    </lineage>
</organism>
<dbReference type="PANTHER" id="PTHR35369">
    <property type="entry name" value="BLR3025 PROTEIN-RELATED"/>
    <property type="match status" value="1"/>
</dbReference>
<accession>A0A2U3LEG3</accession>
<dbReference type="InterPro" id="IPR043502">
    <property type="entry name" value="DNA/RNA_pol_sf"/>
</dbReference>
<evidence type="ECO:0000259" key="3">
    <source>
        <dbReference type="Pfam" id="PF00817"/>
    </source>
</evidence>
<dbReference type="GO" id="GO:0016740">
    <property type="term" value="F:transferase activity"/>
    <property type="evidence" value="ECO:0007669"/>
    <property type="project" value="UniProtKB-KW"/>
</dbReference>
<dbReference type="AlphaFoldDB" id="A0A2U3LEG3"/>
<dbReference type="InterPro" id="IPR043128">
    <property type="entry name" value="Rev_trsase/Diguanyl_cyclase"/>
</dbReference>
<name>A0A2U3LEG3_9BACT</name>
<dbReference type="Proteomes" id="UP000238701">
    <property type="component" value="Unassembled WGS sequence"/>
</dbReference>
<evidence type="ECO:0000256" key="1">
    <source>
        <dbReference type="ARBA" id="ARBA00010945"/>
    </source>
</evidence>
<evidence type="ECO:0000256" key="2">
    <source>
        <dbReference type="ARBA" id="ARBA00022763"/>
    </source>
</evidence>
<proteinExistence type="inferred from homology"/>
<dbReference type="Gene3D" id="3.30.70.270">
    <property type="match status" value="1"/>
</dbReference>
<dbReference type="Pfam" id="PF00817">
    <property type="entry name" value="IMS"/>
    <property type="match status" value="1"/>
</dbReference>
<keyword evidence="2" id="KW-0227">DNA damage</keyword>
<dbReference type="Gene3D" id="3.40.1170.60">
    <property type="match status" value="1"/>
</dbReference>
<evidence type="ECO:0000313" key="4">
    <source>
        <dbReference type="EMBL" id="SPF50304.1"/>
    </source>
</evidence>
<reference evidence="5" key="1">
    <citation type="submission" date="2018-02" db="EMBL/GenBank/DDBJ databases">
        <authorList>
            <person name="Hausmann B."/>
        </authorList>
    </citation>
    <scope>NUCLEOTIDE SEQUENCE [LARGE SCALE GENOMIC DNA]</scope>
    <source>
        <strain evidence="5">Peat soil MAG SbA1</strain>
    </source>
</reference>
<dbReference type="EMBL" id="OMOD01000198">
    <property type="protein sequence ID" value="SPF50304.1"/>
    <property type="molecule type" value="Genomic_DNA"/>
</dbReference>
<evidence type="ECO:0000313" key="5">
    <source>
        <dbReference type="Proteomes" id="UP000238701"/>
    </source>
</evidence>
<feature type="domain" description="UmuC" evidence="3">
    <location>
        <begin position="6"/>
        <end position="150"/>
    </location>
</feature>
<comment type="similarity">
    <text evidence="1">Belongs to the DNA polymerase type-Y family.</text>
</comment>
<dbReference type="CDD" id="cd03468">
    <property type="entry name" value="PolY_like"/>
    <property type="match status" value="1"/>
</dbReference>
<dbReference type="GO" id="GO:0006281">
    <property type="term" value="P:DNA repair"/>
    <property type="evidence" value="ECO:0007669"/>
    <property type="project" value="InterPro"/>
</dbReference>
<gene>
    <name evidence="4" type="ORF">SBA1_990007</name>
</gene>
<dbReference type="SUPFAM" id="SSF56672">
    <property type="entry name" value="DNA/RNA polymerases"/>
    <property type="match status" value="1"/>
</dbReference>
<dbReference type="OrthoDB" id="106651at2"/>
<dbReference type="InterPro" id="IPR001126">
    <property type="entry name" value="UmuC"/>
</dbReference>